<name>A0ABT0GHR8_9GAMM</name>
<dbReference type="InterPro" id="IPR011990">
    <property type="entry name" value="TPR-like_helical_dom_sf"/>
</dbReference>
<keyword evidence="2" id="KW-1185">Reference proteome</keyword>
<evidence type="ECO:0008006" key="3">
    <source>
        <dbReference type="Google" id="ProtNLM"/>
    </source>
</evidence>
<dbReference type="RefSeq" id="WP_248209039.1">
    <property type="nucleotide sequence ID" value="NZ_JALNMH010000008.1"/>
</dbReference>
<gene>
    <name evidence="1" type="ORF">M0G41_10400</name>
</gene>
<protein>
    <recommendedName>
        <fullName evidence="3">Tetratricopeptide repeat-containing protein</fullName>
    </recommendedName>
</protein>
<comment type="caution">
    <text evidence="1">The sequence shown here is derived from an EMBL/GenBank/DDBJ whole genome shotgun (WGS) entry which is preliminary data.</text>
</comment>
<dbReference type="EMBL" id="JALNMH010000008">
    <property type="protein sequence ID" value="MCK7594083.1"/>
    <property type="molecule type" value="Genomic_DNA"/>
</dbReference>
<proteinExistence type="predicted"/>
<dbReference type="Proteomes" id="UP001431449">
    <property type="component" value="Unassembled WGS sequence"/>
</dbReference>
<organism evidence="1 2">
    <name type="scientific">Pseudomarimonas salicorniae</name>
    <dbReference type="NCBI Taxonomy" id="2933270"/>
    <lineage>
        <taxon>Bacteria</taxon>
        <taxon>Pseudomonadati</taxon>
        <taxon>Pseudomonadota</taxon>
        <taxon>Gammaproteobacteria</taxon>
        <taxon>Lysobacterales</taxon>
        <taxon>Lysobacteraceae</taxon>
        <taxon>Pseudomarimonas</taxon>
    </lineage>
</organism>
<evidence type="ECO:0000313" key="2">
    <source>
        <dbReference type="Proteomes" id="UP001431449"/>
    </source>
</evidence>
<evidence type="ECO:0000313" key="1">
    <source>
        <dbReference type="EMBL" id="MCK7594083.1"/>
    </source>
</evidence>
<dbReference type="Gene3D" id="1.25.40.10">
    <property type="entry name" value="Tetratricopeptide repeat domain"/>
    <property type="match status" value="1"/>
</dbReference>
<reference evidence="1" key="1">
    <citation type="submission" date="2022-04" db="EMBL/GenBank/DDBJ databases">
        <title>Lysobacter sp. CAU 1642 isolated from sea sand.</title>
        <authorList>
            <person name="Kim W."/>
        </authorList>
    </citation>
    <scope>NUCLEOTIDE SEQUENCE</scope>
    <source>
        <strain evidence="1">CAU 1642</strain>
    </source>
</reference>
<accession>A0ABT0GHR8</accession>
<dbReference type="PROSITE" id="PS51257">
    <property type="entry name" value="PROKAR_LIPOPROTEIN"/>
    <property type="match status" value="1"/>
</dbReference>
<dbReference type="SUPFAM" id="SSF48452">
    <property type="entry name" value="TPR-like"/>
    <property type="match status" value="2"/>
</dbReference>
<sequence length="418" mass="45281">MRPVVVALAATLLAACASSRETTPVSAERPPPLTALTAGLWPAGQAQLRTTSGAIYLHNLDARIKTLQTRLRGEAAPGDHEKLTAALWHRYRVLGRVEDAERALAWVTDSAASSATGHYLRAVVLAGFHRFTEAEAALAEAEKVGVDTDLIARQRADLLVALGRYEALAEDLRRSAEPIANFDQLAHRADLRVMLGDLGGAERQYWAAQGLYRDINPVPIAWLHTQMGIALLRFGEVERAATFFAAAVERLPGYYLAEEHLAECEFLLGRLDQARERYLRVIESTGLPEFMAALAEVEAARGNAEAAANWKRRAREGFNALLDRHGQAFAQHAAEFFLGEGDIATARRLAEENLALRQDAGSWLLAAEVALAEGRQPRACHALARVRAAGLAPPELRDLESRGAACPAPSDQAAKGSG</sequence>